<dbReference type="InterPro" id="IPR038084">
    <property type="entry name" value="PduO/GlcC-like_sf"/>
</dbReference>
<reference evidence="1" key="1">
    <citation type="submission" date="2018-05" db="EMBL/GenBank/DDBJ databases">
        <authorList>
            <person name="Lanie J.A."/>
            <person name="Ng W.-L."/>
            <person name="Kazmierczak K.M."/>
            <person name="Andrzejewski T.M."/>
            <person name="Davidsen T.M."/>
            <person name="Wayne K.J."/>
            <person name="Tettelin H."/>
            <person name="Glass J.I."/>
            <person name="Rusch D."/>
            <person name="Podicherti R."/>
            <person name="Tsui H.-C.T."/>
            <person name="Winkler M.E."/>
        </authorList>
    </citation>
    <scope>NUCLEOTIDE SEQUENCE</scope>
</reference>
<accession>A0A382GKG4</accession>
<feature type="non-terminal residue" evidence="1">
    <location>
        <position position="73"/>
    </location>
</feature>
<organism evidence="1">
    <name type="scientific">marine metagenome</name>
    <dbReference type="NCBI Taxonomy" id="408172"/>
    <lineage>
        <taxon>unclassified sequences</taxon>
        <taxon>metagenomes</taxon>
        <taxon>ecological metagenomes</taxon>
    </lineage>
</organism>
<dbReference type="EMBL" id="UINC01056066">
    <property type="protein sequence ID" value="SVB75656.1"/>
    <property type="molecule type" value="Genomic_DNA"/>
</dbReference>
<dbReference type="InterPro" id="IPR005624">
    <property type="entry name" value="PduO/GlcC-like"/>
</dbReference>
<evidence type="ECO:0008006" key="2">
    <source>
        <dbReference type="Google" id="ProtNLM"/>
    </source>
</evidence>
<protein>
    <recommendedName>
        <fullName evidence="2">Heme-binding protein</fullName>
    </recommendedName>
</protein>
<proteinExistence type="predicted"/>
<dbReference type="AlphaFoldDB" id="A0A382GKG4"/>
<name>A0A382GKG4_9ZZZZ</name>
<dbReference type="Gene3D" id="3.30.450.150">
    <property type="entry name" value="Haem-degrading domain"/>
    <property type="match status" value="1"/>
</dbReference>
<dbReference type="Pfam" id="PF03928">
    <property type="entry name" value="HbpS-like"/>
    <property type="match status" value="1"/>
</dbReference>
<dbReference type="SUPFAM" id="SSF143744">
    <property type="entry name" value="GlcG-like"/>
    <property type="match status" value="1"/>
</dbReference>
<gene>
    <name evidence="1" type="ORF">METZ01_LOCUS228510</name>
</gene>
<sequence>MKSKFYSYVISVLLLLPTATTLAQNEESLMTYDLATSAMDAAEAYAREQGWNVTILITDQNNNPVMLRRIDGA</sequence>
<evidence type="ECO:0000313" key="1">
    <source>
        <dbReference type="EMBL" id="SVB75656.1"/>
    </source>
</evidence>